<evidence type="ECO:0000256" key="2">
    <source>
        <dbReference type="PROSITE-ProRule" id="PRU00285"/>
    </source>
</evidence>
<protein>
    <submittedName>
        <fullName evidence="7">Alpha-crystallin B chain-like</fullName>
    </submittedName>
</protein>
<comment type="similarity">
    <text evidence="2 3">Belongs to the small heat shock protein (HSP20) family.</text>
</comment>
<reference evidence="7" key="1">
    <citation type="submission" date="2025-08" db="UniProtKB">
        <authorList>
            <consortium name="RefSeq"/>
        </authorList>
    </citation>
    <scope>IDENTIFICATION</scope>
    <source>
        <tissue evidence="7">Total insect</tissue>
    </source>
</reference>
<dbReference type="GO" id="GO:0005737">
    <property type="term" value="C:cytoplasm"/>
    <property type="evidence" value="ECO:0007669"/>
    <property type="project" value="TreeGrafter"/>
</dbReference>
<evidence type="ECO:0000256" key="1">
    <source>
        <dbReference type="ARBA" id="ARBA00023016"/>
    </source>
</evidence>
<dbReference type="PROSITE" id="PS01031">
    <property type="entry name" value="SHSP"/>
    <property type="match status" value="1"/>
</dbReference>
<dbReference type="OrthoDB" id="1431247at2759"/>
<dbReference type="InParanoid" id="A0A6P9AFH4"/>
<sequence>MSLLPYILGELRDLSGSDVFASPAPRRHPFHPYRRWVDVDLDDLDDVLLGRDDSRRALLSLLSDDAPRYLMARPRRRPNTAVEKKAVKKTADDRHALAIDVDVQQFRPEELSVQVLKDQGVVVIEGHHEERHEHPDEHGFVRHHFSRRFKLPDGVDPDTITSRLSADGTLQVTAPRKEALPAPKETNVRNVPIAHAEKKALAQDAGKQTEKQAEDEQDSDIQKVD</sequence>
<evidence type="ECO:0000256" key="3">
    <source>
        <dbReference type="RuleBase" id="RU003616"/>
    </source>
</evidence>
<dbReference type="Gene3D" id="2.60.40.790">
    <property type="match status" value="1"/>
</dbReference>
<dbReference type="PANTHER" id="PTHR45640:SF13">
    <property type="entry name" value="HEAT SHOCK PROTEIN 22-RELATED"/>
    <property type="match status" value="1"/>
</dbReference>
<gene>
    <name evidence="7" type="primary">LOC117654491</name>
</gene>
<dbReference type="AlphaFoldDB" id="A0A6P9AFH4"/>
<dbReference type="Pfam" id="PF00011">
    <property type="entry name" value="HSP20"/>
    <property type="match status" value="1"/>
</dbReference>
<keyword evidence="1" id="KW-0346">Stress response</keyword>
<evidence type="ECO:0000313" key="6">
    <source>
        <dbReference type="Proteomes" id="UP000515158"/>
    </source>
</evidence>
<evidence type="ECO:0000313" key="7">
    <source>
        <dbReference type="RefSeq" id="XP_034257048.1"/>
    </source>
</evidence>
<dbReference type="Proteomes" id="UP000515158">
    <property type="component" value="Unplaced"/>
</dbReference>
<dbReference type="InterPro" id="IPR008978">
    <property type="entry name" value="HSP20-like_chaperone"/>
</dbReference>
<name>A0A6P9AFH4_THRPL</name>
<evidence type="ECO:0000259" key="5">
    <source>
        <dbReference type="PROSITE" id="PS01031"/>
    </source>
</evidence>
<accession>A0A6P9AFH4</accession>
<dbReference type="KEGG" id="tpal:117654491"/>
<feature type="region of interest" description="Disordered" evidence="4">
    <location>
        <begin position="166"/>
        <end position="225"/>
    </location>
</feature>
<dbReference type="GO" id="GO:0005634">
    <property type="term" value="C:nucleus"/>
    <property type="evidence" value="ECO:0007669"/>
    <property type="project" value="TreeGrafter"/>
</dbReference>
<dbReference type="PANTHER" id="PTHR45640">
    <property type="entry name" value="HEAT SHOCK PROTEIN HSP-12.2-RELATED"/>
    <property type="match status" value="1"/>
</dbReference>
<dbReference type="GeneID" id="117654491"/>
<dbReference type="InterPro" id="IPR001436">
    <property type="entry name" value="Alpha-crystallin/sHSP_animal"/>
</dbReference>
<evidence type="ECO:0000256" key="4">
    <source>
        <dbReference type="SAM" id="MobiDB-lite"/>
    </source>
</evidence>
<feature type="compositionally biased region" description="Basic and acidic residues" evidence="4">
    <location>
        <begin position="195"/>
        <end position="225"/>
    </location>
</feature>
<keyword evidence="6" id="KW-1185">Reference proteome</keyword>
<dbReference type="GO" id="GO:0042026">
    <property type="term" value="P:protein refolding"/>
    <property type="evidence" value="ECO:0007669"/>
    <property type="project" value="TreeGrafter"/>
</dbReference>
<dbReference type="SUPFAM" id="SSF49764">
    <property type="entry name" value="HSP20-like chaperones"/>
    <property type="match status" value="1"/>
</dbReference>
<organism evidence="7">
    <name type="scientific">Thrips palmi</name>
    <name type="common">Melon thrips</name>
    <dbReference type="NCBI Taxonomy" id="161013"/>
    <lineage>
        <taxon>Eukaryota</taxon>
        <taxon>Metazoa</taxon>
        <taxon>Ecdysozoa</taxon>
        <taxon>Arthropoda</taxon>
        <taxon>Hexapoda</taxon>
        <taxon>Insecta</taxon>
        <taxon>Pterygota</taxon>
        <taxon>Neoptera</taxon>
        <taxon>Paraneoptera</taxon>
        <taxon>Thysanoptera</taxon>
        <taxon>Terebrantia</taxon>
        <taxon>Thripoidea</taxon>
        <taxon>Thripidae</taxon>
        <taxon>Thrips</taxon>
    </lineage>
</organism>
<proteinExistence type="inferred from homology"/>
<dbReference type="GO" id="GO:0009408">
    <property type="term" value="P:response to heat"/>
    <property type="evidence" value="ECO:0007669"/>
    <property type="project" value="TreeGrafter"/>
</dbReference>
<dbReference type="CDD" id="cd06526">
    <property type="entry name" value="metazoan_ACD"/>
    <property type="match status" value="1"/>
</dbReference>
<dbReference type="GO" id="GO:0051082">
    <property type="term" value="F:unfolded protein binding"/>
    <property type="evidence" value="ECO:0007669"/>
    <property type="project" value="TreeGrafter"/>
</dbReference>
<dbReference type="RefSeq" id="XP_034257048.1">
    <property type="nucleotide sequence ID" value="XM_034401157.1"/>
</dbReference>
<dbReference type="InterPro" id="IPR002068">
    <property type="entry name" value="A-crystallin/Hsp20_dom"/>
</dbReference>
<feature type="domain" description="SHSP" evidence="5">
    <location>
        <begin position="78"/>
        <end position="194"/>
    </location>
</feature>